<keyword evidence="2" id="KW-0479">Metal-binding</keyword>
<feature type="domain" description="C2H2-type" evidence="9">
    <location>
        <begin position="195"/>
        <end position="223"/>
    </location>
</feature>
<keyword evidence="4 7" id="KW-0863">Zinc-finger</keyword>
<dbReference type="PANTHER" id="PTHR40626:SF28">
    <property type="entry name" value="REGULATORY PROTEIN ADR1"/>
    <property type="match status" value="1"/>
</dbReference>
<dbReference type="SMART" id="SM00355">
    <property type="entry name" value="ZnF_C2H2"/>
    <property type="match status" value="2"/>
</dbReference>
<evidence type="ECO:0000259" key="9">
    <source>
        <dbReference type="PROSITE" id="PS50157"/>
    </source>
</evidence>
<evidence type="ECO:0000256" key="5">
    <source>
        <dbReference type="ARBA" id="ARBA00022833"/>
    </source>
</evidence>
<feature type="compositionally biased region" description="Low complexity" evidence="8">
    <location>
        <begin position="102"/>
        <end position="128"/>
    </location>
</feature>
<dbReference type="PANTHER" id="PTHR40626">
    <property type="entry name" value="MIP31509P"/>
    <property type="match status" value="1"/>
</dbReference>
<organism evidence="10 11">
    <name type="scientific">Lodderomyces beijingensis</name>
    <dbReference type="NCBI Taxonomy" id="1775926"/>
    <lineage>
        <taxon>Eukaryota</taxon>
        <taxon>Fungi</taxon>
        <taxon>Dikarya</taxon>
        <taxon>Ascomycota</taxon>
        <taxon>Saccharomycotina</taxon>
        <taxon>Pichiomycetes</taxon>
        <taxon>Debaryomycetaceae</taxon>
        <taxon>Candida/Lodderomyces clade</taxon>
        <taxon>Lodderomyces</taxon>
    </lineage>
</organism>
<gene>
    <name evidence="10" type="ORF">LODBEIA_P33280</name>
</gene>
<sequence length="326" mass="34910">MHTPTAKPSLISNLISLSASESASATSLTGNKSVSSNTSASDDKKPHVKSICNSLPVEATPSSSDETSTSATSPISSSLNFTAGSVNKTSSLDSTTSHDSRSSSSSSSSSSSCLDLSSTSSKPSLISDGLTTLSPTSNNDKIKPSPYTRKGPNYGTKTLSGHSRIYNCQLCQRAFTREEHLSRHVLSTHNKLKPFTCGICARPFSRRDLLLRHAKNLHKGSEKAITRIRRTYKHGMRDAMEMGTLPGINGSGSEEEEMDEDEEMDEEEEDMIEEGEDIEEQTARDPTTAIKVAPPLANSIGAATAPTSDDSVESKRLKMSVNMLVS</sequence>
<dbReference type="InterPro" id="IPR013087">
    <property type="entry name" value="Znf_C2H2_type"/>
</dbReference>
<dbReference type="InterPro" id="IPR036236">
    <property type="entry name" value="Znf_C2H2_sf"/>
</dbReference>
<keyword evidence="3" id="KW-0677">Repeat</keyword>
<dbReference type="Gene3D" id="3.30.160.60">
    <property type="entry name" value="Classic Zinc Finger"/>
    <property type="match status" value="2"/>
</dbReference>
<keyword evidence="5" id="KW-0862">Zinc</keyword>
<dbReference type="GeneID" id="92208524"/>
<evidence type="ECO:0000256" key="2">
    <source>
        <dbReference type="ARBA" id="ARBA00022723"/>
    </source>
</evidence>
<reference evidence="10 11" key="1">
    <citation type="submission" date="2024-03" db="EMBL/GenBank/DDBJ databases">
        <authorList>
            <person name="Brejova B."/>
        </authorList>
    </citation>
    <scope>NUCLEOTIDE SEQUENCE [LARGE SCALE GENOMIC DNA]</scope>
    <source>
        <strain evidence="10 11">CBS 14171</strain>
    </source>
</reference>
<feature type="compositionally biased region" description="Polar residues" evidence="8">
    <location>
        <begin position="129"/>
        <end position="139"/>
    </location>
</feature>
<feature type="compositionally biased region" description="Low complexity" evidence="8">
    <location>
        <begin position="58"/>
        <end position="78"/>
    </location>
</feature>
<evidence type="ECO:0000256" key="4">
    <source>
        <dbReference type="ARBA" id="ARBA00022771"/>
    </source>
</evidence>
<feature type="region of interest" description="Disordered" evidence="8">
    <location>
        <begin position="241"/>
        <end position="295"/>
    </location>
</feature>
<evidence type="ECO:0000256" key="1">
    <source>
        <dbReference type="ARBA" id="ARBA00004123"/>
    </source>
</evidence>
<feature type="compositionally biased region" description="Polar residues" evidence="8">
    <location>
        <begin position="79"/>
        <end position="88"/>
    </location>
</feature>
<feature type="region of interest" description="Disordered" evidence="8">
    <location>
        <begin position="25"/>
        <end position="158"/>
    </location>
</feature>
<comment type="subcellular location">
    <subcellularLocation>
        <location evidence="1">Nucleus</location>
    </subcellularLocation>
</comment>
<dbReference type="InterPro" id="IPR051059">
    <property type="entry name" value="VerF-like"/>
</dbReference>
<keyword evidence="6" id="KW-0539">Nucleus</keyword>
<dbReference type="Proteomes" id="UP001497383">
    <property type="component" value="Chromosome 4"/>
</dbReference>
<feature type="compositionally biased region" description="Acidic residues" evidence="8">
    <location>
        <begin position="253"/>
        <end position="280"/>
    </location>
</feature>
<dbReference type="Pfam" id="PF00096">
    <property type="entry name" value="zf-C2H2"/>
    <property type="match status" value="2"/>
</dbReference>
<proteinExistence type="predicted"/>
<evidence type="ECO:0000256" key="3">
    <source>
        <dbReference type="ARBA" id="ARBA00022737"/>
    </source>
</evidence>
<dbReference type="PROSITE" id="PS00028">
    <property type="entry name" value="ZINC_FINGER_C2H2_1"/>
    <property type="match status" value="2"/>
</dbReference>
<evidence type="ECO:0000313" key="11">
    <source>
        <dbReference type="Proteomes" id="UP001497383"/>
    </source>
</evidence>
<dbReference type="RefSeq" id="XP_066830266.1">
    <property type="nucleotide sequence ID" value="XM_066973426.1"/>
</dbReference>
<feature type="domain" description="C2H2-type" evidence="9">
    <location>
        <begin position="166"/>
        <end position="194"/>
    </location>
</feature>
<keyword evidence="11" id="KW-1185">Reference proteome</keyword>
<protein>
    <recommendedName>
        <fullName evidence="9">C2H2-type domain-containing protein</fullName>
    </recommendedName>
</protein>
<feature type="compositionally biased region" description="Polar residues" evidence="8">
    <location>
        <begin position="30"/>
        <end position="40"/>
    </location>
</feature>
<name>A0ABP0ZLS9_9ASCO</name>
<dbReference type="EMBL" id="OZ022408">
    <property type="protein sequence ID" value="CAK9439104.1"/>
    <property type="molecule type" value="Genomic_DNA"/>
</dbReference>
<evidence type="ECO:0000256" key="8">
    <source>
        <dbReference type="SAM" id="MobiDB-lite"/>
    </source>
</evidence>
<dbReference type="PROSITE" id="PS50157">
    <property type="entry name" value="ZINC_FINGER_C2H2_2"/>
    <property type="match status" value="2"/>
</dbReference>
<accession>A0ABP0ZLS9</accession>
<evidence type="ECO:0000256" key="6">
    <source>
        <dbReference type="ARBA" id="ARBA00023242"/>
    </source>
</evidence>
<dbReference type="SUPFAM" id="SSF57667">
    <property type="entry name" value="beta-beta-alpha zinc fingers"/>
    <property type="match status" value="1"/>
</dbReference>
<evidence type="ECO:0000256" key="7">
    <source>
        <dbReference type="PROSITE-ProRule" id="PRU00042"/>
    </source>
</evidence>
<evidence type="ECO:0000313" key="10">
    <source>
        <dbReference type="EMBL" id="CAK9439104.1"/>
    </source>
</evidence>